<proteinExistence type="predicted"/>
<dbReference type="InterPro" id="IPR019734">
    <property type="entry name" value="TPR_rpt"/>
</dbReference>
<feature type="repeat" description="TPR" evidence="3">
    <location>
        <begin position="178"/>
        <end position="211"/>
    </location>
</feature>
<dbReference type="InterPro" id="IPR011990">
    <property type="entry name" value="TPR-like_helical_dom_sf"/>
</dbReference>
<dbReference type="PANTHER" id="PTHR44943">
    <property type="entry name" value="CELLULOSE SYNTHASE OPERON PROTEIN C"/>
    <property type="match status" value="1"/>
</dbReference>
<evidence type="ECO:0000256" key="2">
    <source>
        <dbReference type="ARBA" id="ARBA00022803"/>
    </source>
</evidence>
<dbReference type="SUPFAM" id="SSF48452">
    <property type="entry name" value="TPR-like"/>
    <property type="match status" value="1"/>
</dbReference>
<dbReference type="SMART" id="SM00028">
    <property type="entry name" value="TPR"/>
    <property type="match status" value="6"/>
</dbReference>
<feature type="repeat" description="TPR" evidence="3">
    <location>
        <begin position="246"/>
        <end position="279"/>
    </location>
</feature>
<evidence type="ECO:0000256" key="1">
    <source>
        <dbReference type="ARBA" id="ARBA00022737"/>
    </source>
</evidence>
<dbReference type="Pfam" id="PF13181">
    <property type="entry name" value="TPR_8"/>
    <property type="match status" value="2"/>
</dbReference>
<feature type="repeat" description="TPR" evidence="3">
    <location>
        <begin position="144"/>
        <end position="177"/>
    </location>
</feature>
<dbReference type="PROSITE" id="PS50005">
    <property type="entry name" value="TPR"/>
    <property type="match status" value="5"/>
</dbReference>
<feature type="region of interest" description="Disordered" evidence="4">
    <location>
        <begin position="364"/>
        <end position="400"/>
    </location>
</feature>
<name>A0ABT7BAM1_9CYAN</name>
<dbReference type="RefSeq" id="WP_283768509.1">
    <property type="nucleotide sequence ID" value="NZ_JAQOSO010000101.1"/>
</dbReference>
<keyword evidence="6" id="KW-1185">Reference proteome</keyword>
<protein>
    <submittedName>
        <fullName evidence="5">Tetratricopeptide repeat protein</fullName>
    </submittedName>
</protein>
<organism evidence="5 6">
    <name type="scientific">Roseofilum capinflatum BLCC-M114</name>
    <dbReference type="NCBI Taxonomy" id="3022440"/>
    <lineage>
        <taxon>Bacteria</taxon>
        <taxon>Bacillati</taxon>
        <taxon>Cyanobacteriota</taxon>
        <taxon>Cyanophyceae</taxon>
        <taxon>Desertifilales</taxon>
        <taxon>Desertifilaceae</taxon>
        <taxon>Roseofilum</taxon>
        <taxon>Roseofilum capinflatum</taxon>
    </lineage>
</organism>
<keyword evidence="1" id="KW-0677">Repeat</keyword>
<evidence type="ECO:0000313" key="6">
    <source>
        <dbReference type="Proteomes" id="UP001235849"/>
    </source>
</evidence>
<sequence>MWKRFWRSLIQWIQGLWSKLFGDRGESEAVKEKEPQPPLDHAGYEFVFMQLLEGVHQGWQEPQVQQYLSKLSDRTTQDGWLNWLTEFGDRLLENPVPNHQLASRMLKLGELELGVIGQKSTQVGRSLLQKTFTPETVQPMTAEAQDLFYQGNALYEKKQYNQALSLWDRALAVKPDFYQVWTNRGVALNQLKRYEEALGSYDQALAIKSDYDMAWSNRGVALRNLGRYQEALESYEQALKLQPNAFDPWLNRGTVLSGFDRFEEALQSFQKATEIRPEAFQGWVGQARILTGLQRYEEAIAAWDEVIARQEALADAWQQKARSLYALERYEETIICCERALQLEPEHLETISYWSKAQARLSGLAAQQQESQTQEQPLQSEPELEPEGNSSESSGGNTDD</sequence>
<evidence type="ECO:0000313" key="5">
    <source>
        <dbReference type="EMBL" id="MDJ1176220.1"/>
    </source>
</evidence>
<feature type="repeat" description="TPR" evidence="3">
    <location>
        <begin position="314"/>
        <end position="347"/>
    </location>
</feature>
<dbReference type="PANTHER" id="PTHR44943:SF8">
    <property type="entry name" value="TPR REPEAT-CONTAINING PROTEIN MJ0263"/>
    <property type="match status" value="1"/>
</dbReference>
<reference evidence="5 6" key="1">
    <citation type="submission" date="2023-01" db="EMBL/GenBank/DDBJ databases">
        <title>Novel diversity within Roseofilum (Cyanobacteria; Desertifilaceae) from marine benthic mats with descriptions of four novel species.</title>
        <authorList>
            <person name="Wang Y."/>
            <person name="Berthold D.E."/>
            <person name="Hu J."/>
            <person name="Lefler F.W."/>
            <person name="Laughinghouse H.D. IV."/>
        </authorList>
    </citation>
    <scope>NUCLEOTIDE SEQUENCE [LARGE SCALE GENOMIC DNA]</scope>
    <source>
        <strain evidence="5 6">BLCC-M114</strain>
    </source>
</reference>
<feature type="compositionally biased region" description="Low complexity" evidence="4">
    <location>
        <begin position="367"/>
        <end position="400"/>
    </location>
</feature>
<comment type="caution">
    <text evidence="5">The sequence shown here is derived from an EMBL/GenBank/DDBJ whole genome shotgun (WGS) entry which is preliminary data.</text>
</comment>
<dbReference type="Pfam" id="PF13432">
    <property type="entry name" value="TPR_16"/>
    <property type="match status" value="1"/>
</dbReference>
<keyword evidence="2 3" id="KW-0802">TPR repeat</keyword>
<dbReference type="PROSITE" id="PS50293">
    <property type="entry name" value="TPR_REGION"/>
    <property type="match status" value="1"/>
</dbReference>
<evidence type="ECO:0000256" key="4">
    <source>
        <dbReference type="SAM" id="MobiDB-lite"/>
    </source>
</evidence>
<evidence type="ECO:0000256" key="3">
    <source>
        <dbReference type="PROSITE-ProRule" id="PRU00339"/>
    </source>
</evidence>
<dbReference type="InterPro" id="IPR051685">
    <property type="entry name" value="Ycf3/AcsC/BcsC/TPR_MFPF"/>
</dbReference>
<accession>A0ABT7BAM1</accession>
<dbReference type="Pfam" id="PF00515">
    <property type="entry name" value="TPR_1"/>
    <property type="match status" value="1"/>
</dbReference>
<dbReference type="Gene3D" id="1.25.40.10">
    <property type="entry name" value="Tetratricopeptide repeat domain"/>
    <property type="match status" value="3"/>
</dbReference>
<dbReference type="Proteomes" id="UP001235849">
    <property type="component" value="Unassembled WGS sequence"/>
</dbReference>
<feature type="repeat" description="TPR" evidence="3">
    <location>
        <begin position="212"/>
        <end position="245"/>
    </location>
</feature>
<dbReference type="EMBL" id="JAQOSO010000101">
    <property type="protein sequence ID" value="MDJ1176220.1"/>
    <property type="molecule type" value="Genomic_DNA"/>
</dbReference>
<gene>
    <name evidence="5" type="ORF">PMG25_19225</name>
</gene>